<organism evidence="2 3">
    <name type="scientific">Thalassiosira oceanica</name>
    <name type="common">Marine diatom</name>
    <dbReference type="NCBI Taxonomy" id="159749"/>
    <lineage>
        <taxon>Eukaryota</taxon>
        <taxon>Sar</taxon>
        <taxon>Stramenopiles</taxon>
        <taxon>Ochrophyta</taxon>
        <taxon>Bacillariophyta</taxon>
        <taxon>Coscinodiscophyceae</taxon>
        <taxon>Thalassiosirophycidae</taxon>
        <taxon>Thalassiosirales</taxon>
        <taxon>Thalassiosiraceae</taxon>
        <taxon>Thalassiosira</taxon>
    </lineage>
</organism>
<comment type="caution">
    <text evidence="2">The sequence shown here is derived from an EMBL/GenBank/DDBJ whole genome shotgun (WGS) entry which is preliminary data.</text>
</comment>
<evidence type="ECO:0000256" key="1">
    <source>
        <dbReference type="SAM" id="MobiDB-lite"/>
    </source>
</evidence>
<keyword evidence="3" id="KW-1185">Reference proteome</keyword>
<proteinExistence type="predicted"/>
<name>K0TJJ2_THAOC</name>
<feature type="compositionally biased region" description="Basic and acidic residues" evidence="1">
    <location>
        <begin position="47"/>
        <end position="63"/>
    </location>
</feature>
<protein>
    <submittedName>
        <fullName evidence="2">Uncharacterized protein</fullName>
    </submittedName>
</protein>
<gene>
    <name evidence="2" type="ORF">THAOC_00852</name>
</gene>
<feature type="compositionally biased region" description="Basic and acidic residues" evidence="1">
    <location>
        <begin position="17"/>
        <end position="33"/>
    </location>
</feature>
<feature type="compositionally biased region" description="Acidic residues" evidence="1">
    <location>
        <begin position="69"/>
        <end position="79"/>
    </location>
</feature>
<feature type="region of interest" description="Disordered" evidence="1">
    <location>
        <begin position="9"/>
        <end position="97"/>
    </location>
</feature>
<reference evidence="2 3" key="1">
    <citation type="journal article" date="2012" name="Genome Biol.">
        <title>Genome and low-iron response of an oceanic diatom adapted to chronic iron limitation.</title>
        <authorList>
            <person name="Lommer M."/>
            <person name="Specht M."/>
            <person name="Roy A.S."/>
            <person name="Kraemer L."/>
            <person name="Andreson R."/>
            <person name="Gutowska M.A."/>
            <person name="Wolf J."/>
            <person name="Bergner S.V."/>
            <person name="Schilhabel M.B."/>
            <person name="Klostermeier U.C."/>
            <person name="Beiko R.G."/>
            <person name="Rosenstiel P."/>
            <person name="Hippler M."/>
            <person name="Laroche J."/>
        </authorList>
    </citation>
    <scope>NUCLEOTIDE SEQUENCE [LARGE SCALE GENOMIC DNA]</scope>
    <source>
        <strain evidence="2 3">CCMP1005</strain>
    </source>
</reference>
<dbReference type="EMBL" id="AGNL01001027">
    <property type="protein sequence ID" value="EJK77319.1"/>
    <property type="molecule type" value="Genomic_DNA"/>
</dbReference>
<accession>K0TJJ2</accession>
<dbReference type="Proteomes" id="UP000266841">
    <property type="component" value="Unassembled WGS sequence"/>
</dbReference>
<dbReference type="AlphaFoldDB" id="K0TJJ2"/>
<evidence type="ECO:0000313" key="3">
    <source>
        <dbReference type="Proteomes" id="UP000266841"/>
    </source>
</evidence>
<evidence type="ECO:0000313" key="2">
    <source>
        <dbReference type="EMBL" id="EJK77319.1"/>
    </source>
</evidence>
<sequence length="97" mass="10633">MTLLEIVLRTDTGTVAKSERASRNSHLGHERSRTRSFKAPQIWAGGRAERRDGDGVTRKKDTAEICSSQEDEDEEDSDPAEGPRTYRLSDCGAPAAA</sequence>